<dbReference type="Proteomes" id="UP000604046">
    <property type="component" value="Unassembled WGS sequence"/>
</dbReference>
<evidence type="ECO:0000256" key="2">
    <source>
        <dbReference type="SAM" id="Phobius"/>
    </source>
</evidence>
<dbReference type="OrthoDB" id="410407at2759"/>
<evidence type="ECO:0000313" key="3">
    <source>
        <dbReference type="EMBL" id="CAE7399940.1"/>
    </source>
</evidence>
<comment type="caution">
    <text evidence="3">The sequence shown here is derived from an EMBL/GenBank/DDBJ whole genome shotgun (WGS) entry which is preliminary data.</text>
</comment>
<accession>A0A812QR63</accession>
<reference evidence="3" key="1">
    <citation type="submission" date="2021-02" db="EMBL/GenBank/DDBJ databases">
        <authorList>
            <person name="Dougan E. K."/>
            <person name="Rhodes N."/>
            <person name="Thang M."/>
            <person name="Chan C."/>
        </authorList>
    </citation>
    <scope>NUCLEOTIDE SEQUENCE</scope>
</reference>
<keyword evidence="2" id="KW-0812">Transmembrane</keyword>
<proteinExistence type="predicted"/>
<keyword evidence="2" id="KW-1133">Transmembrane helix</keyword>
<keyword evidence="4" id="KW-1185">Reference proteome</keyword>
<evidence type="ECO:0000313" key="4">
    <source>
        <dbReference type="Proteomes" id="UP000604046"/>
    </source>
</evidence>
<feature type="transmembrane region" description="Helical" evidence="2">
    <location>
        <begin position="325"/>
        <end position="344"/>
    </location>
</feature>
<name>A0A812QR63_9DINO</name>
<keyword evidence="2" id="KW-0472">Membrane</keyword>
<protein>
    <submittedName>
        <fullName evidence="3">Uncharacterized protein</fullName>
    </submittedName>
</protein>
<dbReference type="EMBL" id="CAJNDS010002263">
    <property type="protein sequence ID" value="CAE7399940.1"/>
    <property type="molecule type" value="Genomic_DNA"/>
</dbReference>
<gene>
    <name evidence="3" type="ORF">SNAT2548_LOCUS21774</name>
</gene>
<feature type="region of interest" description="Disordered" evidence="1">
    <location>
        <begin position="1"/>
        <end position="46"/>
    </location>
</feature>
<dbReference type="AlphaFoldDB" id="A0A812QR63"/>
<evidence type="ECO:0000256" key="1">
    <source>
        <dbReference type="SAM" id="MobiDB-lite"/>
    </source>
</evidence>
<feature type="transmembrane region" description="Helical" evidence="2">
    <location>
        <begin position="284"/>
        <end position="305"/>
    </location>
</feature>
<feature type="transmembrane region" description="Helical" evidence="2">
    <location>
        <begin position="428"/>
        <end position="450"/>
    </location>
</feature>
<sequence length="623" mass="68977">MAGDADGGELTMEAPKRARPRPTPAGRKCRVKKAVRTSDAARKMEDGTVIAADGSKVLADGTKVEADAAELAAREERRKRAEQLEAEAEEKRKQAEEEAKKKAEAAAAEAEAKAAERKKALEAQQLPQLCSTLARDASCSSVTWAVRSYFVLIWVADVRMGQGGSVIRQPTPPITDVCGALECGEATEPAQPAVPNKFQRLSTLGHLEVDADIARGLSLQKSLRTGGRLWLTCPADLDKKAREELWNRSHPVKHFDLFLSHTWMTPGKWKLLSLLLQSGSHKTLFFWLVGVSLAAALSILDLVPLPWVISSFSFGFDRPMPVGPWILLASFVATTLGLFASPYFPRPSRQRDMCFLDLASIHQADAQLMERGIYGIGGFLSISSELRVLWCGNLCFHVDSNSRGLWCVFELAAYRTANPTGKITLTPLFVELIVCLILLMQYVYCGVWWMCRTWREEGKYRLVSHGLAVVPSYFVMHVLRKAHVLKHTLFSELAPVAILSFTALRLRCCGLGFSIDSRLAAESFDISKAKCSSDFDKTFIRTAIAQWYGSEEAFTDFVRGPLREELRTKARCCTFLDYELLLLTPLAASGLYLGYLRADRGLRLGSLVPQSRGISDVGYELSS</sequence>
<organism evidence="3 4">
    <name type="scientific">Symbiodinium natans</name>
    <dbReference type="NCBI Taxonomy" id="878477"/>
    <lineage>
        <taxon>Eukaryota</taxon>
        <taxon>Sar</taxon>
        <taxon>Alveolata</taxon>
        <taxon>Dinophyceae</taxon>
        <taxon>Suessiales</taxon>
        <taxon>Symbiodiniaceae</taxon>
        <taxon>Symbiodinium</taxon>
    </lineage>
</organism>
<feature type="region of interest" description="Disordered" evidence="1">
    <location>
        <begin position="69"/>
        <end position="104"/>
    </location>
</feature>